<comment type="similarity">
    <text evidence="2">Belongs to the glycosyltransferase 47 family.</text>
</comment>
<dbReference type="PaxDb" id="3218-PP1S143_125V6.1"/>
<comment type="subcellular location">
    <subcellularLocation>
        <location evidence="1">Golgi apparatus membrane</location>
        <topology evidence="1">Single-pass type II membrane protein</topology>
    </subcellularLocation>
</comment>
<proteinExistence type="inferred from homology"/>
<dbReference type="EMBL" id="ABEU02000004">
    <property type="protein sequence ID" value="PNR55017.1"/>
    <property type="molecule type" value="Genomic_DNA"/>
</dbReference>
<protein>
    <recommendedName>
        <fullName evidence="5">Exostosin GT47 domain-containing protein</fullName>
    </recommendedName>
</protein>
<reference evidence="6 8" key="2">
    <citation type="journal article" date="2018" name="Plant J.">
        <title>The Physcomitrella patens chromosome-scale assembly reveals moss genome structure and evolution.</title>
        <authorList>
            <person name="Lang D."/>
            <person name="Ullrich K.K."/>
            <person name="Murat F."/>
            <person name="Fuchs J."/>
            <person name="Jenkins J."/>
            <person name="Haas F.B."/>
            <person name="Piednoel M."/>
            <person name="Gundlach H."/>
            <person name="Van Bel M."/>
            <person name="Meyberg R."/>
            <person name="Vives C."/>
            <person name="Morata J."/>
            <person name="Symeonidi A."/>
            <person name="Hiss M."/>
            <person name="Muchero W."/>
            <person name="Kamisugi Y."/>
            <person name="Saleh O."/>
            <person name="Blanc G."/>
            <person name="Decker E.L."/>
            <person name="van Gessel N."/>
            <person name="Grimwood J."/>
            <person name="Hayes R.D."/>
            <person name="Graham S.W."/>
            <person name="Gunter L.E."/>
            <person name="McDaniel S.F."/>
            <person name="Hoernstein S.N.W."/>
            <person name="Larsson A."/>
            <person name="Li F.W."/>
            <person name="Perroud P.F."/>
            <person name="Phillips J."/>
            <person name="Ranjan P."/>
            <person name="Rokshar D.S."/>
            <person name="Rothfels C.J."/>
            <person name="Schneider L."/>
            <person name="Shu S."/>
            <person name="Stevenson D.W."/>
            <person name="Thummler F."/>
            <person name="Tillich M."/>
            <person name="Villarreal Aguilar J.C."/>
            <person name="Widiez T."/>
            <person name="Wong G.K."/>
            <person name="Wymore A."/>
            <person name="Zhang Y."/>
            <person name="Zimmer A.D."/>
            <person name="Quatrano R.S."/>
            <person name="Mayer K.F.X."/>
            <person name="Goodstein D."/>
            <person name="Casacuberta J.M."/>
            <person name="Vandepoele K."/>
            <person name="Reski R."/>
            <person name="Cuming A.C."/>
            <person name="Tuskan G.A."/>
            <person name="Maumus F."/>
            <person name="Salse J."/>
            <person name="Schmutz J."/>
            <person name="Rensing S.A."/>
        </authorList>
    </citation>
    <scope>NUCLEOTIDE SEQUENCE [LARGE SCALE GENOMIC DNA]</scope>
    <source>
        <strain evidence="7 8">cv. Gransden 2004</strain>
    </source>
</reference>
<dbReference type="RefSeq" id="XP_073389310.1">
    <property type="nucleotide sequence ID" value="XM_073533209.1"/>
</dbReference>
<dbReference type="Gramene" id="Pp3c4_7630V3.1">
    <property type="protein sequence ID" value="PAC:32919739.CDS.1"/>
    <property type="gene ID" value="Pp3c4_7630"/>
</dbReference>
<evidence type="ECO:0000313" key="7">
    <source>
        <dbReference type="EnsemblPlants" id="PAC:32919739.CDS.1"/>
    </source>
</evidence>
<dbReference type="Gramene" id="Pp3c4_7630V3.2">
    <property type="protein sequence ID" value="PAC:32919740.CDS.1"/>
    <property type="gene ID" value="Pp3c4_7630"/>
</dbReference>
<name>A0A2K1KML5_PHYPA</name>
<dbReference type="GeneID" id="112281934"/>
<keyword evidence="4" id="KW-0333">Golgi apparatus</keyword>
<evidence type="ECO:0000256" key="1">
    <source>
        <dbReference type="ARBA" id="ARBA00004323"/>
    </source>
</evidence>
<evidence type="ECO:0000259" key="5">
    <source>
        <dbReference type="Pfam" id="PF03016"/>
    </source>
</evidence>
<dbReference type="EnsemblPlants" id="Pp3c4_7630V3.2">
    <property type="protein sequence ID" value="PAC:32919740.CDS.1"/>
    <property type="gene ID" value="Pp3c4_7630"/>
</dbReference>
<reference evidence="6 8" key="1">
    <citation type="journal article" date="2008" name="Science">
        <title>The Physcomitrella genome reveals evolutionary insights into the conquest of land by plants.</title>
        <authorList>
            <person name="Rensing S."/>
            <person name="Lang D."/>
            <person name="Zimmer A."/>
            <person name="Terry A."/>
            <person name="Salamov A."/>
            <person name="Shapiro H."/>
            <person name="Nishiyama T."/>
            <person name="Perroud P.-F."/>
            <person name="Lindquist E."/>
            <person name="Kamisugi Y."/>
            <person name="Tanahashi T."/>
            <person name="Sakakibara K."/>
            <person name="Fujita T."/>
            <person name="Oishi K."/>
            <person name="Shin-I T."/>
            <person name="Kuroki Y."/>
            <person name="Toyoda A."/>
            <person name="Suzuki Y."/>
            <person name="Hashimoto A."/>
            <person name="Yamaguchi K."/>
            <person name="Sugano A."/>
            <person name="Kohara Y."/>
            <person name="Fujiyama A."/>
            <person name="Anterola A."/>
            <person name="Aoki S."/>
            <person name="Ashton N."/>
            <person name="Barbazuk W.B."/>
            <person name="Barker E."/>
            <person name="Bennetzen J."/>
            <person name="Bezanilla M."/>
            <person name="Blankenship R."/>
            <person name="Cho S.H."/>
            <person name="Dutcher S."/>
            <person name="Estelle M."/>
            <person name="Fawcett J.A."/>
            <person name="Gundlach H."/>
            <person name="Hanada K."/>
            <person name="Heyl A."/>
            <person name="Hicks K.A."/>
            <person name="Hugh J."/>
            <person name="Lohr M."/>
            <person name="Mayer K."/>
            <person name="Melkozernov A."/>
            <person name="Murata T."/>
            <person name="Nelson D."/>
            <person name="Pils B."/>
            <person name="Prigge M."/>
            <person name="Reiss B."/>
            <person name="Renner T."/>
            <person name="Rombauts S."/>
            <person name="Rushton P."/>
            <person name="Sanderfoot A."/>
            <person name="Schween G."/>
            <person name="Shiu S.-H."/>
            <person name="Stueber K."/>
            <person name="Theodoulou F.L."/>
            <person name="Tu H."/>
            <person name="Van de Peer Y."/>
            <person name="Verrier P.J."/>
            <person name="Waters E."/>
            <person name="Wood A."/>
            <person name="Yang L."/>
            <person name="Cove D."/>
            <person name="Cuming A."/>
            <person name="Hasebe M."/>
            <person name="Lucas S."/>
            <person name="Mishler D.B."/>
            <person name="Reski R."/>
            <person name="Grigoriev I."/>
            <person name="Quatrano R.S."/>
            <person name="Boore J.L."/>
        </authorList>
    </citation>
    <scope>NUCLEOTIDE SEQUENCE [LARGE SCALE GENOMIC DNA]</scope>
    <source>
        <strain evidence="7 8">cv. Gransden 2004</strain>
    </source>
</reference>
<dbReference type="GO" id="GO:0016757">
    <property type="term" value="F:glycosyltransferase activity"/>
    <property type="evidence" value="ECO:0007669"/>
    <property type="project" value="InterPro"/>
</dbReference>
<keyword evidence="8" id="KW-1185">Reference proteome</keyword>
<sequence>MKRIMCRLELVLFLCFFAIFVCFTSFNSAKFLKHYNSIVYVSDGTGTKLLKSTLANCNCTVCAACPPAETVVVEKVIVKEVVKKEECGNNEGPWYAEGKTWHYPARFPLCSMDVCFNYTKCDSSEDPLIFTYDLPAPPKRYFSRIGEFKYYTNDPAKACLFLVFLDGDTPWPPHPSTLPYWNKGLNHVLVIFADKWHQRGPHQASIGNASVMASDMHETTYRPGFDVSIPLPGRHHVRRFQSVKPLERKYLATFRGLRYLGPKGEGVFRSLDSFRGMHNGNDVIVATSCEHMINNMIRKKEPTLGVHCDEDLLIHKNYTFDDLMNTTFGLVPAGVQPASYRFIEVLSAGAIPVLIADNYVKPFDTLILWYKCLLQFPTTEMHRIVGTLRAMKPEEVKIRQENCLAIYNKYLKDDETLLQTAIQALKARFLGAIPGFTDITRKR</sequence>
<organism evidence="6">
    <name type="scientific">Physcomitrium patens</name>
    <name type="common">Spreading-leaved earth moss</name>
    <name type="synonym">Physcomitrella patens</name>
    <dbReference type="NCBI Taxonomy" id="3218"/>
    <lineage>
        <taxon>Eukaryota</taxon>
        <taxon>Viridiplantae</taxon>
        <taxon>Streptophyta</taxon>
        <taxon>Embryophyta</taxon>
        <taxon>Bryophyta</taxon>
        <taxon>Bryophytina</taxon>
        <taxon>Bryopsida</taxon>
        <taxon>Funariidae</taxon>
        <taxon>Funariales</taxon>
        <taxon>Funariaceae</taxon>
        <taxon>Physcomitrium</taxon>
    </lineage>
</organism>
<evidence type="ECO:0000256" key="2">
    <source>
        <dbReference type="ARBA" id="ARBA00010271"/>
    </source>
</evidence>
<dbReference type="OrthoDB" id="1891937at2759"/>
<gene>
    <name evidence="7" type="primary">LOC112281934</name>
    <name evidence="6" type="ORF">PHYPA_005910</name>
</gene>
<reference evidence="7" key="3">
    <citation type="submission" date="2020-12" db="UniProtKB">
        <authorList>
            <consortium name="EnsemblPlants"/>
        </authorList>
    </citation>
    <scope>IDENTIFICATION</scope>
</reference>
<evidence type="ECO:0000256" key="4">
    <source>
        <dbReference type="ARBA" id="ARBA00023034"/>
    </source>
</evidence>
<evidence type="ECO:0000313" key="6">
    <source>
        <dbReference type="EMBL" id="PNR55017.1"/>
    </source>
</evidence>
<evidence type="ECO:0000256" key="3">
    <source>
        <dbReference type="ARBA" id="ARBA00022968"/>
    </source>
</evidence>
<dbReference type="GO" id="GO:0000139">
    <property type="term" value="C:Golgi membrane"/>
    <property type="evidence" value="ECO:0007669"/>
    <property type="project" value="UniProtKB-SubCell"/>
</dbReference>
<feature type="domain" description="Exostosin GT47" evidence="5">
    <location>
        <begin position="149"/>
        <end position="390"/>
    </location>
</feature>
<evidence type="ECO:0000313" key="8">
    <source>
        <dbReference type="Proteomes" id="UP000006727"/>
    </source>
</evidence>
<dbReference type="InterPro" id="IPR004263">
    <property type="entry name" value="Exostosin"/>
</dbReference>
<dbReference type="Pfam" id="PF03016">
    <property type="entry name" value="Exostosin_GT47"/>
    <property type="match status" value="1"/>
</dbReference>
<dbReference type="InterPro" id="IPR040911">
    <property type="entry name" value="Exostosin_GT47"/>
</dbReference>
<dbReference type="Proteomes" id="UP000006727">
    <property type="component" value="Chromosome 4"/>
</dbReference>
<dbReference type="EnsemblPlants" id="Pp3c4_7630V3.1">
    <property type="protein sequence ID" value="PAC:32919739.CDS.1"/>
    <property type="gene ID" value="Pp3c4_7630"/>
</dbReference>
<keyword evidence="3" id="KW-0812">Transmembrane</keyword>
<dbReference type="PANTHER" id="PTHR11062:SF329">
    <property type="entry name" value="EXOSTOSIN GT47 DOMAIN-CONTAINING PROTEIN"/>
    <property type="match status" value="1"/>
</dbReference>
<keyword evidence="3" id="KW-0735">Signal-anchor</keyword>
<accession>A0A2K1KML5</accession>
<dbReference type="AlphaFoldDB" id="A0A2K1KML5"/>
<dbReference type="PANTHER" id="PTHR11062">
    <property type="entry name" value="EXOSTOSIN HEPARAN SULFATE GLYCOSYLTRANSFERASE -RELATED"/>
    <property type="match status" value="1"/>
</dbReference>